<feature type="domain" description="Solute-binding protein family 3/N-terminal" evidence="4">
    <location>
        <begin position="24"/>
        <end position="252"/>
    </location>
</feature>
<dbReference type="PANTHER" id="PTHR35936:SF17">
    <property type="entry name" value="ARGININE-BINDING EXTRACELLULAR PROTEIN ARTP"/>
    <property type="match status" value="1"/>
</dbReference>
<evidence type="ECO:0000313" key="5">
    <source>
        <dbReference type="EMBL" id="MBB1487142.1"/>
    </source>
</evidence>
<dbReference type="SMART" id="SM00062">
    <property type="entry name" value="PBPb"/>
    <property type="match status" value="1"/>
</dbReference>
<dbReference type="PANTHER" id="PTHR35936">
    <property type="entry name" value="MEMBRANE-BOUND LYTIC MUREIN TRANSGLYCOSYLASE F"/>
    <property type="match status" value="1"/>
</dbReference>
<dbReference type="Pfam" id="PF00497">
    <property type="entry name" value="SBP_bac_3"/>
    <property type="match status" value="1"/>
</dbReference>
<sequence>MRKKITVALAATLASLALPALAETVRIGIATEPYPPFAVPDARGEYSGWEIDITKAICTAAKLDCQFVATAWDGIIPSLQAEKIDVIAASLSITEERQKVIDFSERYYQTGASLAVGQGLDIKPDPASLKGKKIGVQSGSIHQSYALKHFNGAEIREYQTQDEANQDLFAGRLDATLADALVLEAFLKSREGEVCCYDAGLVAQDDAVLGQGIGFGLRKGNPELKEKLNNAIDSIRASGEYARISSGYFQFNIYGE</sequence>
<dbReference type="InterPro" id="IPR001638">
    <property type="entry name" value="Solute-binding_3/MltF_N"/>
</dbReference>
<feature type="chain" id="PRO_5033059683" evidence="3">
    <location>
        <begin position="23"/>
        <end position="256"/>
    </location>
</feature>
<evidence type="ECO:0000259" key="4">
    <source>
        <dbReference type="SMART" id="SM00062"/>
    </source>
</evidence>
<comment type="similarity">
    <text evidence="1">Belongs to the bacterial solute-binding protein 3 family.</text>
</comment>
<evidence type="ECO:0000313" key="6">
    <source>
        <dbReference type="Proteomes" id="UP000565262"/>
    </source>
</evidence>
<comment type="caution">
    <text evidence="5">The sequence shown here is derived from an EMBL/GenBank/DDBJ whole genome shotgun (WGS) entry which is preliminary data.</text>
</comment>
<gene>
    <name evidence="5" type="ORF">H4O21_11020</name>
</gene>
<proteinExistence type="inferred from homology"/>
<organism evidence="5 6">
    <name type="scientific">Oceanospirillum sediminis</name>
    <dbReference type="NCBI Taxonomy" id="2760088"/>
    <lineage>
        <taxon>Bacteria</taxon>
        <taxon>Pseudomonadati</taxon>
        <taxon>Pseudomonadota</taxon>
        <taxon>Gammaproteobacteria</taxon>
        <taxon>Oceanospirillales</taxon>
        <taxon>Oceanospirillaceae</taxon>
        <taxon>Oceanospirillum</taxon>
    </lineage>
</organism>
<dbReference type="SUPFAM" id="SSF53850">
    <property type="entry name" value="Periplasmic binding protein-like II"/>
    <property type="match status" value="1"/>
</dbReference>
<evidence type="ECO:0000256" key="1">
    <source>
        <dbReference type="ARBA" id="ARBA00010333"/>
    </source>
</evidence>
<dbReference type="EMBL" id="JACJFM010000012">
    <property type="protein sequence ID" value="MBB1487142.1"/>
    <property type="molecule type" value="Genomic_DNA"/>
</dbReference>
<dbReference type="RefSeq" id="WP_182808926.1">
    <property type="nucleotide sequence ID" value="NZ_JACJFM010000012.1"/>
</dbReference>
<reference evidence="5 6" key="1">
    <citation type="submission" date="2020-08" db="EMBL/GenBank/DDBJ databases">
        <title>Oceanospirillum sp. nov. isolated from marine sediment.</title>
        <authorList>
            <person name="Ji X."/>
        </authorList>
    </citation>
    <scope>NUCLEOTIDE SEQUENCE [LARGE SCALE GENOMIC DNA]</scope>
    <source>
        <strain evidence="5 6">D5</strain>
    </source>
</reference>
<keyword evidence="2 3" id="KW-0732">Signal</keyword>
<name>A0A839IRH1_9GAMM</name>
<evidence type="ECO:0000256" key="2">
    <source>
        <dbReference type="ARBA" id="ARBA00022729"/>
    </source>
</evidence>
<dbReference type="AlphaFoldDB" id="A0A839IRH1"/>
<keyword evidence="6" id="KW-1185">Reference proteome</keyword>
<evidence type="ECO:0000256" key="3">
    <source>
        <dbReference type="SAM" id="SignalP"/>
    </source>
</evidence>
<dbReference type="Proteomes" id="UP000565262">
    <property type="component" value="Unassembled WGS sequence"/>
</dbReference>
<accession>A0A839IRH1</accession>
<protein>
    <submittedName>
        <fullName evidence="5">Transporter substrate-binding domain-containing protein</fullName>
    </submittedName>
</protein>
<dbReference type="Gene3D" id="3.40.190.10">
    <property type="entry name" value="Periplasmic binding protein-like II"/>
    <property type="match status" value="2"/>
</dbReference>
<feature type="signal peptide" evidence="3">
    <location>
        <begin position="1"/>
        <end position="22"/>
    </location>
</feature>